<evidence type="ECO:0000313" key="1">
    <source>
        <dbReference type="EMBL" id="CAD8215193.1"/>
    </source>
</evidence>
<dbReference type="EMBL" id="CAJJDP010000217">
    <property type="protein sequence ID" value="CAD8215193.1"/>
    <property type="molecule type" value="Genomic_DNA"/>
</dbReference>
<dbReference type="AlphaFoldDB" id="A0A8S1YN30"/>
<keyword evidence="2" id="KW-1185">Reference proteome</keyword>
<reference evidence="1" key="1">
    <citation type="submission" date="2021-01" db="EMBL/GenBank/DDBJ databases">
        <authorList>
            <consortium name="Genoscope - CEA"/>
            <person name="William W."/>
        </authorList>
    </citation>
    <scope>NUCLEOTIDE SEQUENCE</scope>
</reference>
<gene>
    <name evidence="1" type="ORF">POCTA_138.1.T2130003</name>
</gene>
<proteinExistence type="predicted"/>
<sequence length="216" mass="26020">MVLSVEVPELKNVPKIFFGNNKDQRNLSNPSHVQYEAVYQIQSIIWQNLKLINCNVNIWNVHHKHKKVQKRSLTKRQKKSFKLKVKNQKILQVKIKKDQIRKKKNAQFFDQIYAINDKNITVSYIHIQLSNTSIMNYKFKRLHNYFIQKERNRFIYLWLQKVQLNSYNWEKQINEKIENKLLKLEVYRQIEIIINKLNVAEEFMSDGLQGFITSGI</sequence>
<accession>A0A8S1YN30</accession>
<name>A0A8S1YN30_PAROT</name>
<organism evidence="1 2">
    <name type="scientific">Paramecium octaurelia</name>
    <dbReference type="NCBI Taxonomy" id="43137"/>
    <lineage>
        <taxon>Eukaryota</taxon>
        <taxon>Sar</taxon>
        <taxon>Alveolata</taxon>
        <taxon>Ciliophora</taxon>
        <taxon>Intramacronucleata</taxon>
        <taxon>Oligohymenophorea</taxon>
        <taxon>Peniculida</taxon>
        <taxon>Parameciidae</taxon>
        <taxon>Paramecium</taxon>
    </lineage>
</organism>
<protein>
    <submittedName>
        <fullName evidence="1">Uncharacterized protein</fullName>
    </submittedName>
</protein>
<evidence type="ECO:0000313" key="2">
    <source>
        <dbReference type="Proteomes" id="UP000683925"/>
    </source>
</evidence>
<dbReference type="Proteomes" id="UP000683925">
    <property type="component" value="Unassembled WGS sequence"/>
</dbReference>
<comment type="caution">
    <text evidence="1">The sequence shown here is derived from an EMBL/GenBank/DDBJ whole genome shotgun (WGS) entry which is preliminary data.</text>
</comment>